<keyword evidence="2" id="KW-1185">Reference proteome</keyword>
<evidence type="ECO:0000313" key="1">
    <source>
        <dbReference type="EMBL" id="MCR8630870.1"/>
    </source>
</evidence>
<evidence type="ECO:0000313" key="2">
    <source>
        <dbReference type="Proteomes" id="UP001300012"/>
    </source>
</evidence>
<protein>
    <submittedName>
        <fullName evidence="1">Uncharacterized protein</fullName>
    </submittedName>
</protein>
<name>A0ABT1YFY7_9BACL</name>
<dbReference type="EMBL" id="JANQBD010000003">
    <property type="protein sequence ID" value="MCR8630870.1"/>
    <property type="molecule type" value="Genomic_DNA"/>
</dbReference>
<sequence length="64" mass="7402">MLLIEEETKAQIKQSKLRQLSMQHYEMMLQKVIYQARGVEQLAMQAESEISKIEAAYTAVEALE</sequence>
<proteinExistence type="predicted"/>
<dbReference type="RefSeq" id="WP_258212467.1">
    <property type="nucleotide sequence ID" value="NZ_JANQBD010000003.1"/>
</dbReference>
<gene>
    <name evidence="1" type="ORF">NV381_06595</name>
</gene>
<reference evidence="1 2" key="1">
    <citation type="submission" date="2022-08" db="EMBL/GenBank/DDBJ databases">
        <title>Paenibacillus endoradicis sp. nov., Paenibacillus radicibacter sp. nov and Paenibacillus pararadicis sp. nov., three cold-adapted plant growth-promoting bacteria isolated from root of Larix gmelinii in Great Khingan.</title>
        <authorList>
            <person name="Xue H."/>
        </authorList>
    </citation>
    <scope>NUCLEOTIDE SEQUENCE [LARGE SCALE GENOMIC DNA]</scope>
    <source>
        <strain evidence="1 2">N5-1-1-5</strain>
    </source>
</reference>
<comment type="caution">
    <text evidence="1">The sequence shown here is derived from an EMBL/GenBank/DDBJ whole genome shotgun (WGS) entry which is preliminary data.</text>
</comment>
<accession>A0ABT1YFY7</accession>
<organism evidence="1 2">
    <name type="scientific">Paenibacillus radicis</name>
    <name type="common">ex Xue et al. 2023</name>
    <dbReference type="NCBI Taxonomy" id="2972489"/>
    <lineage>
        <taxon>Bacteria</taxon>
        <taxon>Bacillati</taxon>
        <taxon>Bacillota</taxon>
        <taxon>Bacilli</taxon>
        <taxon>Bacillales</taxon>
        <taxon>Paenibacillaceae</taxon>
        <taxon>Paenibacillus</taxon>
    </lineage>
</organism>
<dbReference type="Proteomes" id="UP001300012">
    <property type="component" value="Unassembled WGS sequence"/>
</dbReference>